<organism evidence="9 10">
    <name type="scientific">Heterorhabditis bacteriophora</name>
    <name type="common">Entomopathogenic nematode worm</name>
    <dbReference type="NCBI Taxonomy" id="37862"/>
    <lineage>
        <taxon>Eukaryota</taxon>
        <taxon>Metazoa</taxon>
        <taxon>Ecdysozoa</taxon>
        <taxon>Nematoda</taxon>
        <taxon>Chromadorea</taxon>
        <taxon>Rhabditida</taxon>
        <taxon>Rhabditina</taxon>
        <taxon>Rhabditomorpha</taxon>
        <taxon>Strongyloidea</taxon>
        <taxon>Heterorhabditidae</taxon>
        <taxon>Heterorhabditis</taxon>
    </lineage>
</organism>
<reference evidence="10" key="1">
    <citation type="submission" date="2016-11" db="UniProtKB">
        <authorList>
            <consortium name="WormBaseParasite"/>
        </authorList>
    </citation>
    <scope>IDENTIFICATION</scope>
</reference>
<dbReference type="GO" id="GO:0005730">
    <property type="term" value="C:nucleolus"/>
    <property type="evidence" value="ECO:0007669"/>
    <property type="project" value="UniProtKB-SubCell"/>
</dbReference>
<sequence>MPPKHFFDASNHNTIGIIDINNYPSIGIEIIDTKFKDNTPFLGTGMVGAICDFCEAFVCHGKKCLTVHACTCPLKDAECMECKRGVWDHGGRIYKCSYCLNFLCEDDQFEHQASCQQLDSENYKSRKHVYGRQHQDADDENYYPSSEFHSYENAYGNCQDSDQDDDSYEEDLSEEEDEESDDQ</sequence>
<proteinExistence type="inferred from homology"/>
<keyword evidence="5" id="KW-0863">Zinc-finger</keyword>
<comment type="similarity">
    <text evidence="2">Belongs to the NOA36 family.</text>
</comment>
<keyword evidence="4" id="KW-0677">Repeat</keyword>
<dbReference type="Pfam" id="PF06524">
    <property type="entry name" value="NOA36"/>
    <property type="match status" value="1"/>
</dbReference>
<evidence type="ECO:0000256" key="6">
    <source>
        <dbReference type="ARBA" id="ARBA00022833"/>
    </source>
</evidence>
<dbReference type="InterPro" id="IPR010531">
    <property type="entry name" value="NOA36"/>
</dbReference>
<feature type="region of interest" description="Disordered" evidence="8">
    <location>
        <begin position="132"/>
        <end position="183"/>
    </location>
</feature>
<keyword evidence="6" id="KW-0862">Zinc</keyword>
<evidence type="ECO:0000256" key="3">
    <source>
        <dbReference type="ARBA" id="ARBA00022723"/>
    </source>
</evidence>
<dbReference type="GO" id="GO:0008270">
    <property type="term" value="F:zinc ion binding"/>
    <property type="evidence" value="ECO:0007669"/>
    <property type="project" value="UniProtKB-KW"/>
</dbReference>
<accession>A0A1I7XEH6</accession>
<comment type="subcellular location">
    <subcellularLocation>
        <location evidence="1">Nucleus</location>
        <location evidence="1">Nucleolus</location>
    </subcellularLocation>
</comment>
<keyword evidence="3" id="KW-0479">Metal-binding</keyword>
<dbReference type="WBParaSite" id="Hba_15742">
    <property type="protein sequence ID" value="Hba_15742"/>
    <property type="gene ID" value="Hba_15742"/>
</dbReference>
<feature type="compositionally biased region" description="Acidic residues" evidence="8">
    <location>
        <begin position="161"/>
        <end position="183"/>
    </location>
</feature>
<dbReference type="AlphaFoldDB" id="A0A1I7XEH6"/>
<dbReference type="Proteomes" id="UP000095283">
    <property type="component" value="Unplaced"/>
</dbReference>
<protein>
    <submittedName>
        <fullName evidence="10">C2H2-type domain-containing protein</fullName>
    </submittedName>
</protein>
<keyword evidence="9" id="KW-1185">Reference proteome</keyword>
<evidence type="ECO:0000256" key="2">
    <source>
        <dbReference type="ARBA" id="ARBA00007212"/>
    </source>
</evidence>
<name>A0A1I7XEH6_HETBA</name>
<evidence type="ECO:0000256" key="1">
    <source>
        <dbReference type="ARBA" id="ARBA00004604"/>
    </source>
</evidence>
<evidence type="ECO:0000313" key="10">
    <source>
        <dbReference type="WBParaSite" id="Hba_15742"/>
    </source>
</evidence>
<dbReference type="PANTHER" id="PTHR13214">
    <property type="entry name" value="ZINC FINGER PROTEIN 330"/>
    <property type="match status" value="1"/>
</dbReference>
<evidence type="ECO:0000256" key="4">
    <source>
        <dbReference type="ARBA" id="ARBA00022737"/>
    </source>
</evidence>
<evidence type="ECO:0000256" key="7">
    <source>
        <dbReference type="ARBA" id="ARBA00023242"/>
    </source>
</evidence>
<keyword evidence="7" id="KW-0539">Nucleus</keyword>
<dbReference type="PANTHER" id="PTHR13214:SF1">
    <property type="entry name" value="ZINC FINGER PROTEIN 330"/>
    <property type="match status" value="1"/>
</dbReference>
<evidence type="ECO:0000256" key="8">
    <source>
        <dbReference type="SAM" id="MobiDB-lite"/>
    </source>
</evidence>
<evidence type="ECO:0000313" key="9">
    <source>
        <dbReference type="Proteomes" id="UP000095283"/>
    </source>
</evidence>
<evidence type="ECO:0000256" key="5">
    <source>
        <dbReference type="ARBA" id="ARBA00022771"/>
    </source>
</evidence>